<feature type="compositionally biased region" description="Low complexity" evidence="1">
    <location>
        <begin position="1"/>
        <end position="14"/>
    </location>
</feature>
<sequence length="105" mass="11536">MPQPQDPQTKTQTPLPLPSPEDVRSSNSTTLDASGGGSTVKLDHLGPLVVNQDGSLNRVANWEQMTEVERQNTVRVLGKRNKQRMEKLRAAEAAEEEEQTKGEGN</sequence>
<feature type="region of interest" description="Disordered" evidence="1">
    <location>
        <begin position="80"/>
        <end position="105"/>
    </location>
</feature>
<reference evidence="2 4" key="1">
    <citation type="submission" date="2020-01" db="EMBL/GenBank/DDBJ databases">
        <authorList>
            <consortium name="DOE Joint Genome Institute"/>
            <person name="Haridas S."/>
            <person name="Albert R."/>
            <person name="Binder M."/>
            <person name="Bloem J."/>
            <person name="Labutti K."/>
            <person name="Salamov A."/>
            <person name="Andreopoulos B."/>
            <person name="Baker S.E."/>
            <person name="Barry K."/>
            <person name="Bills G."/>
            <person name="Bluhm B.H."/>
            <person name="Cannon C."/>
            <person name="Castanera R."/>
            <person name="Culley D.E."/>
            <person name="Daum C."/>
            <person name="Ezra D."/>
            <person name="Gonzalez J.B."/>
            <person name="Henrissat B."/>
            <person name="Kuo A."/>
            <person name="Liang C."/>
            <person name="Lipzen A."/>
            <person name="Lutzoni F."/>
            <person name="Magnuson J."/>
            <person name="Mondo S."/>
            <person name="Nolan M."/>
            <person name="Ohm R."/>
            <person name="Pangilinan J."/>
            <person name="Park H.-J."/>
            <person name="Ramirez L."/>
            <person name="Alfaro M."/>
            <person name="Sun H."/>
            <person name="Tritt A."/>
            <person name="Yoshinaga Y."/>
            <person name="Zwiers L.-H."/>
            <person name="Turgeon B.G."/>
            <person name="Goodwin S.B."/>
            <person name="Spatafora J.W."/>
            <person name="Crous P.W."/>
            <person name="Grigoriev I.V."/>
        </authorList>
    </citation>
    <scope>NUCLEOTIDE SEQUENCE</scope>
    <source>
        <strain evidence="2 4">CBS 781.70</strain>
    </source>
</reference>
<dbReference type="RefSeq" id="XP_033529886.1">
    <property type="nucleotide sequence ID" value="XM_033680406.1"/>
</dbReference>
<proteinExistence type="predicted"/>
<dbReference type="GeneID" id="54420976"/>
<keyword evidence="3" id="KW-1185">Reference proteome</keyword>
<organism evidence="2">
    <name type="scientific">Eremomyces bilateralis CBS 781.70</name>
    <dbReference type="NCBI Taxonomy" id="1392243"/>
    <lineage>
        <taxon>Eukaryota</taxon>
        <taxon>Fungi</taxon>
        <taxon>Dikarya</taxon>
        <taxon>Ascomycota</taxon>
        <taxon>Pezizomycotina</taxon>
        <taxon>Dothideomycetes</taxon>
        <taxon>Dothideomycetes incertae sedis</taxon>
        <taxon>Eremomycetales</taxon>
        <taxon>Eremomycetaceae</taxon>
        <taxon>Eremomyces</taxon>
    </lineage>
</organism>
<protein>
    <recommendedName>
        <fullName evidence="5">Fungal specific transcription factor</fullName>
    </recommendedName>
</protein>
<evidence type="ECO:0000256" key="1">
    <source>
        <dbReference type="SAM" id="MobiDB-lite"/>
    </source>
</evidence>
<name>A0A6G1FQZ5_9PEZI</name>
<reference evidence="4" key="2">
    <citation type="submission" date="2020-04" db="EMBL/GenBank/DDBJ databases">
        <authorList>
            <consortium name="NCBI Genome Project"/>
        </authorList>
    </citation>
    <scope>NUCLEOTIDE SEQUENCE</scope>
    <source>
        <strain evidence="4">CBS 781.70</strain>
    </source>
</reference>
<dbReference type="AlphaFoldDB" id="A0A6G1FQZ5"/>
<feature type="region of interest" description="Disordered" evidence="1">
    <location>
        <begin position="1"/>
        <end position="39"/>
    </location>
</feature>
<dbReference type="OrthoDB" id="4590138at2759"/>
<evidence type="ECO:0000313" key="2">
    <source>
        <dbReference type="EMBL" id="KAF1808255.1"/>
    </source>
</evidence>
<accession>A0A6G1FQZ5</accession>
<evidence type="ECO:0000313" key="3">
    <source>
        <dbReference type="Proteomes" id="UP000504638"/>
    </source>
</evidence>
<dbReference type="EMBL" id="ML975187">
    <property type="protein sequence ID" value="KAF1808255.1"/>
    <property type="molecule type" value="Genomic_DNA"/>
</dbReference>
<reference evidence="4" key="3">
    <citation type="submission" date="2025-04" db="UniProtKB">
        <authorList>
            <consortium name="RefSeq"/>
        </authorList>
    </citation>
    <scope>IDENTIFICATION</scope>
    <source>
        <strain evidence="4">CBS 781.70</strain>
    </source>
</reference>
<dbReference type="PANTHER" id="PTHR39474">
    <property type="entry name" value="UNNAMED PRODUCT"/>
    <property type="match status" value="1"/>
</dbReference>
<dbReference type="Proteomes" id="UP000504638">
    <property type="component" value="Unplaced"/>
</dbReference>
<evidence type="ECO:0000313" key="4">
    <source>
        <dbReference type="RefSeq" id="XP_033529886.1"/>
    </source>
</evidence>
<gene>
    <name evidence="2 4" type="ORF">P152DRAFT_462743</name>
</gene>
<dbReference type="PANTHER" id="PTHR39474:SF1">
    <property type="entry name" value="FUNGAL SPECIFIC TRANSCRIPTION FACTOR"/>
    <property type="match status" value="1"/>
</dbReference>
<evidence type="ECO:0008006" key="5">
    <source>
        <dbReference type="Google" id="ProtNLM"/>
    </source>
</evidence>
<feature type="compositionally biased region" description="Basic and acidic residues" evidence="1">
    <location>
        <begin position="83"/>
        <end position="92"/>
    </location>
</feature>